<sequence>MKKALKDYYNQFKLNKLFHGTMKSYFLIACMVFIAYAAVLVVSVTNAALSQITTAQDKMLSQAETTNDFLLRGLTSAATNAFETEGAGIDAMTKPYSIEISVNATNLMNDMKLGCTAIDSVYFFNLNNDLIYTGDNPVYNEADFPDKELLAMVASSGRYTMNKPHILKYKDNETLLEKPTLVSIYKYSDTAAMAVFIDAEFYNSMINADYNNPDQNMFVLSNNGIVISSTAPELFGNDVSDSEIVKKIYEAEDTTGFITEHGTIYCYRQSDTLNSAYVCSIKLSSILVSYSWQIFILLLFAVLLVLLYFISSIRMSMSIFRPFKKLRSDVFGILGISAPEDENESGTDSDLKQIADNLADIKSNYDSMLKNEFMYTQTKRSELIYNIITGTYNFSKSDVDEYQINLRHPYNTVILVRLDNAKQIDRAEVGLVLYGIANVGTEIFTNNDSLAYSTTYGEEYDVVFLINHKDPFRSDERIKLLQKYIKNIFNISVSAAYSMGNNSLGSVSELYRRTKYAMQYRLVKGHGAVINYIDLMSPVSVGNEYPAKLEKDIIRAINMRDKDKTASKVDEFVSEISKMPYVYIIVHSCVLIMAIIAHIKADSRIEDNNDIISDELTRSETLDDIKDTIMAKCSEALIASSDARIDDKYLMIANSIQEYIDTHYTDPNLSIDTIASYVNKSANYTRTIFKQNKGISISEYISRKRFDEVCRLLRETNLTAQQISRKTGMSSSSYFYTAFKKYTGYTLEQYRKIHMHDDK</sequence>
<dbReference type="AlphaFoldDB" id="A0A9D1MDQ7"/>
<keyword evidence="4" id="KW-0812">Transmembrane</keyword>
<dbReference type="Proteomes" id="UP000824109">
    <property type="component" value="Unassembled WGS sequence"/>
</dbReference>
<evidence type="ECO:0000256" key="1">
    <source>
        <dbReference type="ARBA" id="ARBA00023015"/>
    </source>
</evidence>
<keyword evidence="4" id="KW-1133">Transmembrane helix</keyword>
<dbReference type="PANTHER" id="PTHR43280:SF28">
    <property type="entry name" value="HTH-TYPE TRANSCRIPTIONAL ACTIVATOR RHAS"/>
    <property type="match status" value="1"/>
</dbReference>
<comment type="caution">
    <text evidence="6">The sequence shown here is derived from an EMBL/GenBank/DDBJ whole genome shotgun (WGS) entry which is preliminary data.</text>
</comment>
<keyword evidence="3" id="KW-0804">Transcription</keyword>
<dbReference type="InterPro" id="IPR009057">
    <property type="entry name" value="Homeodomain-like_sf"/>
</dbReference>
<dbReference type="Pfam" id="PF12833">
    <property type="entry name" value="HTH_18"/>
    <property type="match status" value="1"/>
</dbReference>
<keyword evidence="1" id="KW-0805">Transcription regulation</keyword>
<dbReference type="GO" id="GO:0003700">
    <property type="term" value="F:DNA-binding transcription factor activity"/>
    <property type="evidence" value="ECO:0007669"/>
    <property type="project" value="InterPro"/>
</dbReference>
<feature type="transmembrane region" description="Helical" evidence="4">
    <location>
        <begin position="290"/>
        <end position="311"/>
    </location>
</feature>
<dbReference type="GO" id="GO:0043565">
    <property type="term" value="F:sequence-specific DNA binding"/>
    <property type="evidence" value="ECO:0007669"/>
    <property type="project" value="InterPro"/>
</dbReference>
<gene>
    <name evidence="6" type="ORF">IAA61_11205</name>
</gene>
<evidence type="ECO:0000256" key="3">
    <source>
        <dbReference type="ARBA" id="ARBA00023163"/>
    </source>
</evidence>
<dbReference type="PANTHER" id="PTHR43280">
    <property type="entry name" value="ARAC-FAMILY TRANSCRIPTIONAL REGULATOR"/>
    <property type="match status" value="1"/>
</dbReference>
<proteinExistence type="predicted"/>
<evidence type="ECO:0000256" key="4">
    <source>
        <dbReference type="SAM" id="Phobius"/>
    </source>
</evidence>
<reference evidence="6" key="2">
    <citation type="journal article" date="2021" name="PeerJ">
        <title>Extensive microbial diversity within the chicken gut microbiome revealed by metagenomics and culture.</title>
        <authorList>
            <person name="Gilroy R."/>
            <person name="Ravi A."/>
            <person name="Getino M."/>
            <person name="Pursley I."/>
            <person name="Horton D.L."/>
            <person name="Alikhan N.F."/>
            <person name="Baker D."/>
            <person name="Gharbi K."/>
            <person name="Hall N."/>
            <person name="Watson M."/>
            <person name="Adriaenssens E.M."/>
            <person name="Foster-Nyarko E."/>
            <person name="Jarju S."/>
            <person name="Secka A."/>
            <person name="Antonio M."/>
            <person name="Oren A."/>
            <person name="Chaudhuri R.R."/>
            <person name="La Ragione R."/>
            <person name="Hildebrand F."/>
            <person name="Pallen M.J."/>
        </authorList>
    </citation>
    <scope>NUCLEOTIDE SEQUENCE</scope>
    <source>
        <strain evidence="6">USAMLcec3-3695</strain>
    </source>
</reference>
<dbReference type="SUPFAM" id="SSF46689">
    <property type="entry name" value="Homeodomain-like"/>
    <property type="match status" value="1"/>
</dbReference>
<name>A0A9D1MDQ7_9FIRM</name>
<evidence type="ECO:0000259" key="5">
    <source>
        <dbReference type="PROSITE" id="PS01124"/>
    </source>
</evidence>
<keyword evidence="2" id="KW-0238">DNA-binding</keyword>
<accession>A0A9D1MDQ7</accession>
<dbReference type="SMART" id="SM00342">
    <property type="entry name" value="HTH_ARAC"/>
    <property type="match status" value="1"/>
</dbReference>
<dbReference type="PROSITE" id="PS01124">
    <property type="entry name" value="HTH_ARAC_FAMILY_2"/>
    <property type="match status" value="1"/>
</dbReference>
<dbReference type="EMBL" id="DVNB01000114">
    <property type="protein sequence ID" value="HIU58361.1"/>
    <property type="molecule type" value="Genomic_DNA"/>
</dbReference>
<evidence type="ECO:0000313" key="6">
    <source>
        <dbReference type="EMBL" id="HIU58361.1"/>
    </source>
</evidence>
<feature type="domain" description="HTH araC/xylS-type" evidence="5">
    <location>
        <begin position="654"/>
        <end position="753"/>
    </location>
</feature>
<reference evidence="6" key="1">
    <citation type="submission" date="2020-10" db="EMBL/GenBank/DDBJ databases">
        <authorList>
            <person name="Gilroy R."/>
        </authorList>
    </citation>
    <scope>NUCLEOTIDE SEQUENCE</scope>
    <source>
        <strain evidence="6">USAMLcec3-3695</strain>
    </source>
</reference>
<evidence type="ECO:0000313" key="7">
    <source>
        <dbReference type="Proteomes" id="UP000824109"/>
    </source>
</evidence>
<feature type="transmembrane region" description="Helical" evidence="4">
    <location>
        <begin position="25"/>
        <end position="49"/>
    </location>
</feature>
<dbReference type="Gene3D" id="1.10.10.60">
    <property type="entry name" value="Homeodomain-like"/>
    <property type="match status" value="2"/>
</dbReference>
<keyword evidence="4" id="KW-0472">Membrane</keyword>
<protein>
    <submittedName>
        <fullName evidence="6">Helix-turn-helix domain-containing protein</fullName>
    </submittedName>
</protein>
<organism evidence="6 7">
    <name type="scientific">Candidatus Ornithomonoglobus merdipullorum</name>
    <dbReference type="NCBI Taxonomy" id="2840895"/>
    <lineage>
        <taxon>Bacteria</taxon>
        <taxon>Bacillati</taxon>
        <taxon>Bacillota</taxon>
        <taxon>Clostridia</taxon>
        <taxon>Candidatus Ornithomonoglobus</taxon>
    </lineage>
</organism>
<evidence type="ECO:0000256" key="2">
    <source>
        <dbReference type="ARBA" id="ARBA00023125"/>
    </source>
</evidence>
<dbReference type="InterPro" id="IPR018060">
    <property type="entry name" value="HTH_AraC"/>
</dbReference>